<feature type="domain" description="Myb-like" evidence="5">
    <location>
        <begin position="62"/>
        <end position="112"/>
    </location>
</feature>
<name>A0A9R1WHR9_LACSA</name>
<evidence type="ECO:0000313" key="8">
    <source>
        <dbReference type="Proteomes" id="UP000235145"/>
    </source>
</evidence>
<dbReference type="Gene3D" id="1.10.10.60">
    <property type="entry name" value="Homeodomain-like"/>
    <property type="match status" value="2"/>
</dbReference>
<dbReference type="Gramene" id="rna-gnl|WGS:NBSK|LSAT_2X6321_mrna">
    <property type="protein sequence ID" value="cds-PLY99133.1"/>
    <property type="gene ID" value="gene-LSAT_2X6321"/>
</dbReference>
<evidence type="ECO:0000313" key="7">
    <source>
        <dbReference type="EMBL" id="KAJ0224158.1"/>
    </source>
</evidence>
<dbReference type="SMART" id="SM00717">
    <property type="entry name" value="SANT"/>
    <property type="match status" value="2"/>
</dbReference>
<keyword evidence="8" id="KW-1185">Reference proteome</keyword>
<dbReference type="InterPro" id="IPR009057">
    <property type="entry name" value="Homeodomain-like_sf"/>
</dbReference>
<comment type="subcellular location">
    <subcellularLocation>
        <location evidence="1">Nucleus</location>
    </subcellularLocation>
</comment>
<evidence type="ECO:0000256" key="3">
    <source>
        <dbReference type="ARBA" id="ARBA00023125"/>
    </source>
</evidence>
<dbReference type="GO" id="GO:0005634">
    <property type="term" value="C:nucleus"/>
    <property type="evidence" value="ECO:0007669"/>
    <property type="project" value="UniProtKB-SubCell"/>
</dbReference>
<reference evidence="7 8" key="1">
    <citation type="journal article" date="2017" name="Nat. Commun.">
        <title>Genome assembly with in vitro proximity ligation data and whole-genome triplication in lettuce.</title>
        <authorList>
            <person name="Reyes-Chin-Wo S."/>
            <person name="Wang Z."/>
            <person name="Yang X."/>
            <person name="Kozik A."/>
            <person name="Arikit S."/>
            <person name="Song C."/>
            <person name="Xia L."/>
            <person name="Froenicke L."/>
            <person name="Lavelle D.O."/>
            <person name="Truco M.J."/>
            <person name="Xia R."/>
            <person name="Zhu S."/>
            <person name="Xu C."/>
            <person name="Xu H."/>
            <person name="Xu X."/>
            <person name="Cox K."/>
            <person name="Korf I."/>
            <person name="Meyers B.C."/>
            <person name="Michelmore R.W."/>
        </authorList>
    </citation>
    <scope>NUCLEOTIDE SEQUENCE [LARGE SCALE GENOMIC DNA]</scope>
    <source>
        <strain evidence="8">cv. Salinas</strain>
        <tissue evidence="7">Seedlings</tissue>
    </source>
</reference>
<dbReference type="PANTHER" id="PTHR10641">
    <property type="entry name" value="MYB FAMILY TRANSCRIPTION FACTOR"/>
    <property type="match status" value="1"/>
</dbReference>
<evidence type="ECO:0000259" key="6">
    <source>
        <dbReference type="PROSITE" id="PS51294"/>
    </source>
</evidence>
<feature type="domain" description="HTH myb-type" evidence="6">
    <location>
        <begin position="62"/>
        <end position="116"/>
    </location>
</feature>
<feature type="domain" description="Myb-like" evidence="5">
    <location>
        <begin position="9"/>
        <end position="61"/>
    </location>
</feature>
<dbReference type="PROSITE" id="PS50090">
    <property type="entry name" value="MYB_LIKE"/>
    <property type="match status" value="2"/>
</dbReference>
<protein>
    <submittedName>
        <fullName evidence="7">Uncharacterized protein</fullName>
    </submittedName>
</protein>
<dbReference type="InterPro" id="IPR015495">
    <property type="entry name" value="Myb_TF_plants"/>
</dbReference>
<dbReference type="EMBL" id="NBSK02000002">
    <property type="protein sequence ID" value="KAJ0224158.1"/>
    <property type="molecule type" value="Genomic_DNA"/>
</dbReference>
<keyword evidence="4" id="KW-0539">Nucleus</keyword>
<dbReference type="Pfam" id="PF00249">
    <property type="entry name" value="Myb_DNA-binding"/>
    <property type="match status" value="2"/>
</dbReference>
<dbReference type="GO" id="GO:0003677">
    <property type="term" value="F:DNA binding"/>
    <property type="evidence" value="ECO:0007669"/>
    <property type="project" value="UniProtKB-KW"/>
</dbReference>
<sequence>MRAPQYDALSGLNKGAWTAEEDKKLLTYINKYGIWNWCKMPPYAGLSRTGKSCRLRWMNYLRPNIKRGNFTSEEEETIIYHHSIYGNRWSAIARKLPGRTDNEVKNYWHTHLKKQVTKYRMSETKPAEIKTLNNDVESSIESTTDHIFSSITDDHDTSSCLFDICSRCEPKANFETNFNMSSPGTVEDVESFWQQLYSNNEDLKFQYLPEDTFSNESVVSSNLHDI</sequence>
<evidence type="ECO:0000256" key="1">
    <source>
        <dbReference type="ARBA" id="ARBA00004123"/>
    </source>
</evidence>
<dbReference type="InterPro" id="IPR001005">
    <property type="entry name" value="SANT/Myb"/>
</dbReference>
<accession>A0A9R1WHR9</accession>
<dbReference type="AlphaFoldDB" id="A0A9R1WHR9"/>
<organism evidence="7 8">
    <name type="scientific">Lactuca sativa</name>
    <name type="common">Garden lettuce</name>
    <dbReference type="NCBI Taxonomy" id="4236"/>
    <lineage>
        <taxon>Eukaryota</taxon>
        <taxon>Viridiplantae</taxon>
        <taxon>Streptophyta</taxon>
        <taxon>Embryophyta</taxon>
        <taxon>Tracheophyta</taxon>
        <taxon>Spermatophyta</taxon>
        <taxon>Magnoliopsida</taxon>
        <taxon>eudicotyledons</taxon>
        <taxon>Gunneridae</taxon>
        <taxon>Pentapetalae</taxon>
        <taxon>asterids</taxon>
        <taxon>campanulids</taxon>
        <taxon>Asterales</taxon>
        <taxon>Asteraceae</taxon>
        <taxon>Cichorioideae</taxon>
        <taxon>Cichorieae</taxon>
        <taxon>Lactucinae</taxon>
        <taxon>Lactuca</taxon>
    </lineage>
</organism>
<keyword evidence="3" id="KW-0238">DNA-binding</keyword>
<evidence type="ECO:0000259" key="5">
    <source>
        <dbReference type="PROSITE" id="PS50090"/>
    </source>
</evidence>
<evidence type="ECO:0000256" key="2">
    <source>
        <dbReference type="ARBA" id="ARBA00022737"/>
    </source>
</evidence>
<proteinExistence type="predicted"/>
<gene>
    <name evidence="7" type="ORF">LSAT_V11C200052710</name>
</gene>
<dbReference type="PANTHER" id="PTHR10641:SF1418">
    <property type="entry name" value="MYB-RELATED TRANSCRIPTION FACTOR"/>
    <property type="match status" value="1"/>
</dbReference>
<dbReference type="CDD" id="cd00167">
    <property type="entry name" value="SANT"/>
    <property type="match status" value="2"/>
</dbReference>
<feature type="domain" description="HTH myb-type" evidence="6">
    <location>
        <begin position="9"/>
        <end position="61"/>
    </location>
</feature>
<evidence type="ECO:0000256" key="4">
    <source>
        <dbReference type="ARBA" id="ARBA00023242"/>
    </source>
</evidence>
<keyword evidence="2" id="KW-0677">Repeat</keyword>
<dbReference type="Proteomes" id="UP000235145">
    <property type="component" value="Unassembled WGS sequence"/>
</dbReference>
<comment type="caution">
    <text evidence="7">The sequence shown here is derived from an EMBL/GenBank/DDBJ whole genome shotgun (WGS) entry which is preliminary data.</text>
</comment>
<dbReference type="OrthoDB" id="2143914at2759"/>
<dbReference type="PROSITE" id="PS51294">
    <property type="entry name" value="HTH_MYB"/>
    <property type="match status" value="2"/>
</dbReference>
<dbReference type="SUPFAM" id="SSF46689">
    <property type="entry name" value="Homeodomain-like"/>
    <property type="match status" value="1"/>
</dbReference>
<dbReference type="InterPro" id="IPR017930">
    <property type="entry name" value="Myb_dom"/>
</dbReference>
<dbReference type="FunFam" id="1.10.10.60:FF:000001">
    <property type="entry name" value="MYB-related transcription factor"/>
    <property type="match status" value="1"/>
</dbReference>